<dbReference type="Proteomes" id="UP000824176">
    <property type="component" value="Unassembled WGS sequence"/>
</dbReference>
<comment type="caution">
    <text evidence="3">The sequence shown here is derived from an EMBL/GenBank/DDBJ whole genome shotgun (WGS) entry which is preliminary data.</text>
</comment>
<dbReference type="HAMAP" id="MF_00634">
    <property type="entry name" value="UPF0235"/>
    <property type="match status" value="1"/>
</dbReference>
<gene>
    <name evidence="3" type="ORF">H9804_06930</name>
</gene>
<protein>
    <recommendedName>
        <fullName evidence="2">UPF0235 protein H9804_06930</fullName>
    </recommendedName>
</protein>
<reference evidence="3" key="2">
    <citation type="submission" date="2021-04" db="EMBL/GenBank/DDBJ databases">
        <authorList>
            <person name="Gilroy R."/>
        </authorList>
    </citation>
    <scope>NUCLEOTIDE SEQUENCE</scope>
    <source>
        <strain evidence="3">ChiW4-1371</strain>
    </source>
</reference>
<evidence type="ECO:0000313" key="4">
    <source>
        <dbReference type="Proteomes" id="UP000824176"/>
    </source>
</evidence>
<dbReference type="Pfam" id="PF02594">
    <property type="entry name" value="DUF167"/>
    <property type="match status" value="1"/>
</dbReference>
<sequence>MKIKVYIQPNSKKSGYAGLYDGIPKLKITAPPASGAANSEIIKIFSKLLNISKSDITISSGQASRLKILEINTNKTCEEITALLENF</sequence>
<dbReference type="PANTHER" id="PTHR13420:SF7">
    <property type="entry name" value="UPF0235 PROTEIN C15ORF40"/>
    <property type="match status" value="1"/>
</dbReference>
<dbReference type="InterPro" id="IPR003746">
    <property type="entry name" value="DUF167"/>
</dbReference>
<dbReference type="SUPFAM" id="SSF69786">
    <property type="entry name" value="YggU-like"/>
    <property type="match status" value="1"/>
</dbReference>
<dbReference type="GO" id="GO:0005737">
    <property type="term" value="C:cytoplasm"/>
    <property type="evidence" value="ECO:0007669"/>
    <property type="project" value="TreeGrafter"/>
</dbReference>
<name>A0A9D2KC05_9BACT</name>
<evidence type="ECO:0000313" key="3">
    <source>
        <dbReference type="EMBL" id="HIZ89661.1"/>
    </source>
</evidence>
<accession>A0A9D2KC05</accession>
<dbReference type="SMART" id="SM01152">
    <property type="entry name" value="DUF167"/>
    <property type="match status" value="1"/>
</dbReference>
<dbReference type="PANTHER" id="PTHR13420">
    <property type="entry name" value="UPF0235 PROTEIN C15ORF40"/>
    <property type="match status" value="1"/>
</dbReference>
<proteinExistence type="inferred from homology"/>
<reference evidence="3" key="1">
    <citation type="journal article" date="2021" name="PeerJ">
        <title>Extensive microbial diversity within the chicken gut microbiome revealed by metagenomics and culture.</title>
        <authorList>
            <person name="Gilroy R."/>
            <person name="Ravi A."/>
            <person name="Getino M."/>
            <person name="Pursley I."/>
            <person name="Horton D.L."/>
            <person name="Alikhan N.F."/>
            <person name="Baker D."/>
            <person name="Gharbi K."/>
            <person name="Hall N."/>
            <person name="Watson M."/>
            <person name="Adriaenssens E.M."/>
            <person name="Foster-Nyarko E."/>
            <person name="Jarju S."/>
            <person name="Secka A."/>
            <person name="Antonio M."/>
            <person name="Oren A."/>
            <person name="Chaudhuri R.R."/>
            <person name="La Ragione R."/>
            <person name="Hildebrand F."/>
            <person name="Pallen M.J."/>
        </authorList>
    </citation>
    <scope>NUCLEOTIDE SEQUENCE</scope>
    <source>
        <strain evidence="3">ChiW4-1371</strain>
    </source>
</reference>
<evidence type="ECO:0000256" key="1">
    <source>
        <dbReference type="ARBA" id="ARBA00010364"/>
    </source>
</evidence>
<dbReference type="InterPro" id="IPR036591">
    <property type="entry name" value="YggU-like_sf"/>
</dbReference>
<dbReference type="AlphaFoldDB" id="A0A9D2KC05"/>
<comment type="similarity">
    <text evidence="1 2">Belongs to the UPF0235 family.</text>
</comment>
<organism evidence="3 4">
    <name type="scientific">Candidatus Mucispirillum faecigallinarum</name>
    <dbReference type="NCBI Taxonomy" id="2838699"/>
    <lineage>
        <taxon>Bacteria</taxon>
        <taxon>Pseudomonadati</taxon>
        <taxon>Deferribacterota</taxon>
        <taxon>Deferribacteres</taxon>
        <taxon>Deferribacterales</taxon>
        <taxon>Mucispirillaceae</taxon>
        <taxon>Mucispirillum</taxon>
    </lineage>
</organism>
<dbReference type="EMBL" id="DXAQ01000107">
    <property type="protein sequence ID" value="HIZ89661.1"/>
    <property type="molecule type" value="Genomic_DNA"/>
</dbReference>
<dbReference type="Gene3D" id="3.30.1200.10">
    <property type="entry name" value="YggU-like"/>
    <property type="match status" value="1"/>
</dbReference>
<evidence type="ECO:0000256" key="2">
    <source>
        <dbReference type="HAMAP-Rule" id="MF_00634"/>
    </source>
</evidence>
<dbReference type="NCBIfam" id="TIGR00251">
    <property type="entry name" value="DUF167 family protein"/>
    <property type="match status" value="1"/>
</dbReference>